<evidence type="ECO:0000256" key="3">
    <source>
        <dbReference type="ARBA" id="ARBA00022490"/>
    </source>
</evidence>
<dbReference type="GO" id="GO:0009252">
    <property type="term" value="P:peptidoglycan biosynthetic process"/>
    <property type="evidence" value="ECO:0007669"/>
    <property type="project" value="UniProtKB-UniRule"/>
</dbReference>
<dbReference type="InterPro" id="IPR005762">
    <property type="entry name" value="MurD"/>
</dbReference>
<keyword evidence="7" id="KW-0132">Cell division</keyword>
<dbReference type="SUPFAM" id="SSF53244">
    <property type="entry name" value="MurD-like peptide ligases, peptide-binding domain"/>
    <property type="match status" value="1"/>
</dbReference>
<dbReference type="GO" id="GO:0005524">
    <property type="term" value="F:ATP binding"/>
    <property type="evidence" value="ECO:0007669"/>
    <property type="project" value="UniProtKB-UniRule"/>
</dbReference>
<dbReference type="GO" id="GO:0051301">
    <property type="term" value="P:cell division"/>
    <property type="evidence" value="ECO:0007669"/>
    <property type="project" value="UniProtKB-KW"/>
</dbReference>
<dbReference type="InterPro" id="IPR036565">
    <property type="entry name" value="Mur-like_cat_sf"/>
</dbReference>
<keyword evidence="5 7" id="KW-0547">Nucleotide-binding</keyword>
<dbReference type="Pfam" id="PF21799">
    <property type="entry name" value="MurD-like_N"/>
    <property type="match status" value="1"/>
</dbReference>
<comment type="subcellular location">
    <subcellularLocation>
        <location evidence="1 7">Cytoplasm</location>
    </subcellularLocation>
</comment>
<evidence type="ECO:0000313" key="9">
    <source>
        <dbReference type="EMBL" id="EFV45101.2"/>
    </source>
</evidence>
<comment type="similarity">
    <text evidence="7">Belongs to the MurCDEF family.</text>
</comment>
<dbReference type="OrthoDB" id="9809796at2"/>
<keyword evidence="7" id="KW-0961">Cell wall biogenesis/degradation</keyword>
<evidence type="ECO:0000256" key="1">
    <source>
        <dbReference type="ARBA" id="ARBA00004496"/>
    </source>
</evidence>
<dbReference type="eggNOG" id="COG0771">
    <property type="taxonomic scope" value="Bacteria"/>
</dbReference>
<comment type="pathway">
    <text evidence="2 7">Cell wall biogenesis; peptidoglycan biosynthesis.</text>
</comment>
<keyword evidence="7" id="KW-0573">Peptidoglycan synthesis</keyword>
<evidence type="ECO:0000256" key="2">
    <source>
        <dbReference type="ARBA" id="ARBA00004752"/>
    </source>
</evidence>
<dbReference type="UniPathway" id="UPA00219"/>
<dbReference type="Proteomes" id="UP000006034">
    <property type="component" value="Unassembled WGS sequence"/>
</dbReference>
<dbReference type="HAMAP" id="MF_00639">
    <property type="entry name" value="MurD"/>
    <property type="match status" value="1"/>
</dbReference>
<dbReference type="EMBL" id="ADCP02000001">
    <property type="protein sequence ID" value="EFV45101.2"/>
    <property type="molecule type" value="Genomic_DNA"/>
</dbReference>
<dbReference type="SUPFAM" id="SSF53623">
    <property type="entry name" value="MurD-like peptide ligases, catalytic domain"/>
    <property type="match status" value="1"/>
</dbReference>
<keyword evidence="7" id="KW-0131">Cell cycle</keyword>
<keyword evidence="10" id="KW-1185">Reference proteome</keyword>
<feature type="domain" description="Mur ligase central" evidence="8">
    <location>
        <begin position="127"/>
        <end position="239"/>
    </location>
</feature>
<feature type="binding site" evidence="7">
    <location>
        <begin position="129"/>
        <end position="135"/>
    </location>
    <ligand>
        <name>ATP</name>
        <dbReference type="ChEBI" id="CHEBI:30616"/>
    </ligand>
</feature>
<evidence type="ECO:0000313" key="10">
    <source>
        <dbReference type="Proteomes" id="UP000006034"/>
    </source>
</evidence>
<dbReference type="Gene3D" id="3.90.190.20">
    <property type="entry name" value="Mur ligase, C-terminal domain"/>
    <property type="match status" value="1"/>
</dbReference>
<dbReference type="GO" id="GO:0071555">
    <property type="term" value="P:cell wall organization"/>
    <property type="evidence" value="ECO:0007669"/>
    <property type="project" value="UniProtKB-KW"/>
</dbReference>
<keyword evidence="3 7" id="KW-0963">Cytoplasm</keyword>
<keyword evidence="7" id="KW-0133">Cell shape</keyword>
<evidence type="ECO:0000256" key="6">
    <source>
        <dbReference type="ARBA" id="ARBA00022840"/>
    </source>
</evidence>
<dbReference type="NCBIfam" id="TIGR01087">
    <property type="entry name" value="murD"/>
    <property type="match status" value="1"/>
</dbReference>
<name>E5Y4J3_BILW3</name>
<dbReference type="EC" id="6.3.2.9" evidence="7"/>
<dbReference type="Gene3D" id="3.40.50.720">
    <property type="entry name" value="NAD(P)-binding Rossmann-like Domain"/>
    <property type="match status" value="1"/>
</dbReference>
<dbReference type="Pfam" id="PF08245">
    <property type="entry name" value="Mur_ligase_M"/>
    <property type="match status" value="1"/>
</dbReference>
<dbReference type="SUPFAM" id="SSF51984">
    <property type="entry name" value="MurCD N-terminal domain"/>
    <property type="match status" value="1"/>
</dbReference>
<dbReference type="Gene3D" id="3.40.1190.10">
    <property type="entry name" value="Mur-like, catalytic domain"/>
    <property type="match status" value="1"/>
</dbReference>
<proteinExistence type="inferred from homology"/>
<comment type="function">
    <text evidence="7">Cell wall formation. Catalyzes the addition of glutamate to the nucleotide precursor UDP-N-acetylmuramoyl-L-alanine (UMA).</text>
</comment>
<evidence type="ECO:0000256" key="7">
    <source>
        <dbReference type="HAMAP-Rule" id="MF_00639"/>
    </source>
</evidence>
<dbReference type="GO" id="GO:0008360">
    <property type="term" value="P:regulation of cell shape"/>
    <property type="evidence" value="ECO:0007669"/>
    <property type="project" value="UniProtKB-KW"/>
</dbReference>
<reference evidence="9 10" key="1">
    <citation type="submission" date="2010-10" db="EMBL/GenBank/DDBJ databases">
        <authorList>
            <consortium name="The Broad Institute Genome Sequencing Platform"/>
            <person name="Ward D."/>
            <person name="Earl A."/>
            <person name="Feldgarden M."/>
            <person name="Young S.K."/>
            <person name="Gargeya S."/>
            <person name="Zeng Q."/>
            <person name="Alvarado L."/>
            <person name="Berlin A."/>
            <person name="Bochicchio J."/>
            <person name="Chapman S.B."/>
            <person name="Chen Z."/>
            <person name="Freedman E."/>
            <person name="Gellesch M."/>
            <person name="Goldberg J."/>
            <person name="Griggs A."/>
            <person name="Gujja S."/>
            <person name="Heilman E."/>
            <person name="Heiman D."/>
            <person name="Howarth C."/>
            <person name="Mehta T."/>
            <person name="Neiman D."/>
            <person name="Pearson M."/>
            <person name="Roberts A."/>
            <person name="Saif S."/>
            <person name="Shea T."/>
            <person name="Shenoy N."/>
            <person name="Sisk P."/>
            <person name="Stolte C."/>
            <person name="Sykes S."/>
            <person name="White J."/>
            <person name="Yandava C."/>
            <person name="Allen-Vercoe E."/>
            <person name="Sibley C."/>
            <person name="Ambrose C.E."/>
            <person name="Strauss J."/>
            <person name="Daigneault M."/>
            <person name="Haas B."/>
            <person name="Nusbaum C."/>
            <person name="Birren B."/>
        </authorList>
    </citation>
    <scope>NUCLEOTIDE SEQUENCE [LARGE SCALE GENOMIC DNA]</scope>
    <source>
        <strain evidence="9 10">3_1_6</strain>
    </source>
</reference>
<sequence length="444" mass="48102">MKAANEMFTKPAPAVKPGDLAVVVGAGVSGVAAAKLLHKLGARVRLLDRSLDRIPADFAEWAESAGVEIVCGEHSPSQFRDAKLVVPSPGVAAAVISKFLPDGTPPEIMAETELAWRQLSGEPVLGVTGTSGKTTTTSLCAAMLKEQGLTVFTGGNIGTPLSEYILSGEKADVVVLELSSFQLQTCSTLHPRVGILLNISENHLDFHKDMDEYISAKMRLFANQTETDLAVLQDGMDELAGKYGIKARKIHYTESDRFPDMQLMGPHNRCNAEAAWLACREFGVTEEAAARAVAAFQPLEHRLEKVAEINGVLYVNDSKCTTVEALRVALSSFDRPVVLLAGGKFKGGDLPGLCPLLKEHARCVALFGASRERFEPAWRDTLPVTWDRTLEQALRRVAGKDGQPALAHEGDVVLLAPACSSYDQYPNYLRRGEDFKRVVHEVLA</sequence>
<evidence type="ECO:0000256" key="5">
    <source>
        <dbReference type="ARBA" id="ARBA00022741"/>
    </source>
</evidence>
<dbReference type="PANTHER" id="PTHR43692">
    <property type="entry name" value="UDP-N-ACETYLMURAMOYLALANINE--D-GLUTAMATE LIGASE"/>
    <property type="match status" value="1"/>
</dbReference>
<protein>
    <recommendedName>
        <fullName evidence="7">UDP-N-acetylmuramoylalanine--D-glutamate ligase</fullName>
        <ecNumber evidence="7">6.3.2.9</ecNumber>
    </recommendedName>
    <alternativeName>
        <fullName evidence="7">D-glutamic acid-adding enzyme</fullName>
    </alternativeName>
    <alternativeName>
        <fullName evidence="7">UDP-N-acetylmuramoyl-L-alanyl-D-glutamate synthetase</fullName>
    </alternativeName>
</protein>
<dbReference type="InterPro" id="IPR013221">
    <property type="entry name" value="Mur_ligase_cen"/>
</dbReference>
<dbReference type="InterPro" id="IPR036615">
    <property type="entry name" value="Mur_ligase_C_dom_sf"/>
</dbReference>
<gene>
    <name evidence="7" type="primary">murD</name>
    <name evidence="9" type="ORF">HMPREF0179_01105</name>
</gene>
<keyword evidence="6 7" id="KW-0067">ATP-binding</keyword>
<comment type="caution">
    <text evidence="9">The sequence shown here is derived from an EMBL/GenBank/DDBJ whole genome shotgun (WGS) entry which is preliminary data.</text>
</comment>
<evidence type="ECO:0000259" key="8">
    <source>
        <dbReference type="Pfam" id="PF08245"/>
    </source>
</evidence>
<reference evidence="9 10" key="2">
    <citation type="submission" date="2013-04" db="EMBL/GenBank/DDBJ databases">
        <title>The Genome Sequence of Bilophila wadsworthia 3_1_6.</title>
        <authorList>
            <consortium name="The Broad Institute Genomics Platform"/>
            <person name="Earl A."/>
            <person name="Ward D."/>
            <person name="Feldgarden M."/>
            <person name="Gevers D."/>
            <person name="Sibley C."/>
            <person name="Strauss J."/>
            <person name="Allen-Vercoe E."/>
            <person name="Walker B."/>
            <person name="Young S."/>
            <person name="Zeng Q."/>
            <person name="Gargeya S."/>
            <person name="Fitzgerald M."/>
            <person name="Haas B."/>
            <person name="Abouelleil A."/>
            <person name="Allen A.W."/>
            <person name="Alvarado L."/>
            <person name="Arachchi H.M."/>
            <person name="Berlin A.M."/>
            <person name="Chapman S.B."/>
            <person name="Gainer-Dewar J."/>
            <person name="Goldberg J."/>
            <person name="Griggs A."/>
            <person name="Gujja S."/>
            <person name="Hansen M."/>
            <person name="Howarth C."/>
            <person name="Imamovic A."/>
            <person name="Ireland A."/>
            <person name="Larimer J."/>
            <person name="McCowan C."/>
            <person name="Murphy C."/>
            <person name="Pearson M."/>
            <person name="Poon T.W."/>
            <person name="Priest M."/>
            <person name="Roberts A."/>
            <person name="Saif S."/>
            <person name="Shea T."/>
            <person name="Sisk P."/>
            <person name="Sykes S."/>
            <person name="Wortman J."/>
            <person name="Nusbaum C."/>
            <person name="Birren B."/>
        </authorList>
    </citation>
    <scope>NUCLEOTIDE SEQUENCE [LARGE SCALE GENOMIC DNA]</scope>
    <source>
        <strain evidence="9 10">3_1_6</strain>
    </source>
</reference>
<accession>E5Y4J3</accession>
<keyword evidence="4 7" id="KW-0436">Ligase</keyword>
<dbReference type="STRING" id="563192.HMPREF0179_01105"/>
<comment type="catalytic activity">
    <reaction evidence="7">
        <text>UDP-N-acetyl-alpha-D-muramoyl-L-alanine + D-glutamate + ATP = UDP-N-acetyl-alpha-D-muramoyl-L-alanyl-D-glutamate + ADP + phosphate + H(+)</text>
        <dbReference type="Rhea" id="RHEA:16429"/>
        <dbReference type="ChEBI" id="CHEBI:15378"/>
        <dbReference type="ChEBI" id="CHEBI:29986"/>
        <dbReference type="ChEBI" id="CHEBI:30616"/>
        <dbReference type="ChEBI" id="CHEBI:43474"/>
        <dbReference type="ChEBI" id="CHEBI:83898"/>
        <dbReference type="ChEBI" id="CHEBI:83900"/>
        <dbReference type="ChEBI" id="CHEBI:456216"/>
        <dbReference type="EC" id="6.3.2.9"/>
    </reaction>
</comment>
<dbReference type="PANTHER" id="PTHR43692:SF1">
    <property type="entry name" value="UDP-N-ACETYLMURAMOYLALANINE--D-GLUTAMATE LIGASE"/>
    <property type="match status" value="1"/>
</dbReference>
<dbReference type="HOGENOM" id="CLU_032540_0_0_7"/>
<organism evidence="9 10">
    <name type="scientific">Bilophila wadsworthia (strain 3_1_6)</name>
    <dbReference type="NCBI Taxonomy" id="563192"/>
    <lineage>
        <taxon>Bacteria</taxon>
        <taxon>Pseudomonadati</taxon>
        <taxon>Thermodesulfobacteriota</taxon>
        <taxon>Desulfovibrionia</taxon>
        <taxon>Desulfovibrionales</taxon>
        <taxon>Desulfovibrionaceae</taxon>
        <taxon>Bilophila</taxon>
    </lineage>
</organism>
<dbReference type="GO" id="GO:0005737">
    <property type="term" value="C:cytoplasm"/>
    <property type="evidence" value="ECO:0007669"/>
    <property type="project" value="UniProtKB-SubCell"/>
</dbReference>
<dbReference type="AlphaFoldDB" id="E5Y4J3"/>
<dbReference type="GO" id="GO:0008764">
    <property type="term" value="F:UDP-N-acetylmuramoylalanine-D-glutamate ligase activity"/>
    <property type="evidence" value="ECO:0007669"/>
    <property type="project" value="UniProtKB-UniRule"/>
</dbReference>
<evidence type="ECO:0000256" key="4">
    <source>
        <dbReference type="ARBA" id="ARBA00022598"/>
    </source>
</evidence>